<dbReference type="Pfam" id="PF23307">
    <property type="entry name" value="SAM_KIDINS220"/>
    <property type="match status" value="1"/>
</dbReference>
<dbReference type="SMART" id="SM00248">
    <property type="entry name" value="ANK"/>
    <property type="match status" value="11"/>
</dbReference>
<dbReference type="InterPro" id="IPR011646">
    <property type="entry name" value="KAP_P-loop"/>
</dbReference>
<dbReference type="PROSITE" id="PS50088">
    <property type="entry name" value="ANK_REPEAT"/>
    <property type="match status" value="9"/>
</dbReference>
<feature type="repeat" description="ANK" evidence="1">
    <location>
        <begin position="236"/>
        <end position="268"/>
    </location>
</feature>
<feature type="domain" description="Kinase D-interacting substrate of 220 kDa-like SAM" evidence="5">
    <location>
        <begin position="1215"/>
        <end position="1301"/>
    </location>
</feature>
<feature type="region of interest" description="Disordered" evidence="2">
    <location>
        <begin position="878"/>
        <end position="904"/>
    </location>
</feature>
<dbReference type="GO" id="GO:0019887">
    <property type="term" value="F:protein kinase regulator activity"/>
    <property type="evidence" value="ECO:0007669"/>
    <property type="project" value="TreeGrafter"/>
</dbReference>
<dbReference type="Proteomes" id="UP001367676">
    <property type="component" value="Unassembled WGS sequence"/>
</dbReference>
<sequence length="1582" mass="178438">MVSVSYKTLVNYIYDDNFDEFCTFLNNKRVIIDDKDENGATALHFAASCGKLRFVRELLNHGADPNISDCDNWCPLAIAAKEGYTDICLTLIDNNAELEHKDMGSWTALMWACYKGRDDTVVALVNRGADVNACGNHHVTALMWATGRGHTSIGKFLVLKGAKVTIRDKFGTTALIWAARRGDLEAAKCFIEAGASVDASGMYCWTPLIVAALGNHVEMVELLLEHKANVNCTDKDGCSALTIACREGYYDIVIALLDAGAYINVQDKTRDSNLIYAVKHGHRSIVEALLKRYADVNVVGRDNKTAVYCAVEKGNTAILKLLLDSKPDLEIVAKDGDTPLLRAVRSHNYQAVKMLQDAGAKVDVRDKRGDTPLHISIRARSKTITELLISDVRNAHLLNCPNNVGETPYQIDYDDEKPVMHQIYGARAMNSNAENENSLGYDLYSCALAAILSEPDISMPITIGLYAKWGSGKSFLLNKVTEEMKNFSRQWLLPMMEFQWLLAIIILHFAAAIGVAVTFIFKDSIIGISTFCAISLFFYCWLLLIFYAGSRIKFLYSLNLFLTQKMKNIRIILQIIFCHPPGLRDIGSSNVVPIKYYFANQSKVTTTTAGENILVNIIGTLFDAIENDHGTLPTRLYRAFTPKFVKRHTTWKWRKLCCIPNILVLEMNLLLILLVSIIYILEFKDSNLQKFINTIKFAVFTSCAIVVGFCIVSNMYTWTHILKALMFPQRKHLQKTISSLETVKSEGFMEALRSEVNFMIDMIRCFDSFFKQQSRLVVIIDGLDSCEQDKVLLILDTVNVLFSEVDTPFITFLSIDPFIISKMIEVNSRKLLSETNIGGHDYLRTLVQLPFYLQNSNLRRVKVAQKCSQQRKSISNTFMERSDDQTVNRRMSNESGVSSNEKLKVPGSIPGVSGLSRNAKGGSRKFKLSDSVASSIASNLNRLGGAQDLTHMLCSDDYFSEVNPRSMRRLMNVACVTGRLLKSFQIDFNWYHLASWVNITEQWPYRTTCLILYHDTHEESLEDSMTLKSVYDKIRSYLPISKEVEPLLEFDRDEKKFDIFLKYHRSSLQVADLRIFLPFTINLDPHIKRMIKEKQQKLEDTSLLAYNAVGDFGVPWLSTSSAAPADNSWFNVRKTQFMRRESRNPYKTPVAPMLQQPPLHQPYVTPSIWPGMPSSVPASLVNPCSNSWLFDNLVKQNYSPAPPVSTTMILEEIPNVKLISLNVDGVCQLLRNMKELQTSPKLDEYLTVIKQNNIIGSVLFHCDLNELKSAMNMTFGDWELFKVLILSLREKQLFSLDDENKNIKFGQNQYHQPNTSPERKGVTLEDQLICGALQTLNEEACEDVLEETEDVKSMPTILSLPEGEPEESASSTPTVSRRHTKNVEKDYKSNVRKSRPSSLLISKPEELEQMLTLEERKAAHAAIIRSSSVDDGNLKRGAYTSLLMDTEDGLVHVSQSLASAMPVLTITPALSGSASDFEDENTPLVNDIPGSAREINIIDNVYTRLPQQPALPLQCSEPTEFHIRYNADSVHTNPEMYCSLSSVNEQYNKENSFRDLNKIFRSNSSRNIDETEYKWSDSETAV</sequence>
<comment type="caution">
    <text evidence="6">The sequence shown here is derived from an EMBL/GenBank/DDBJ whole genome shotgun (WGS) entry which is preliminary data.</text>
</comment>
<feature type="region of interest" description="Disordered" evidence="2">
    <location>
        <begin position="1348"/>
        <end position="1389"/>
    </location>
</feature>
<protein>
    <recommendedName>
        <fullName evidence="8">KAP NTPase domain-containing protein</fullName>
    </recommendedName>
</protein>
<keyword evidence="3" id="KW-0472">Membrane</keyword>
<evidence type="ECO:0000313" key="6">
    <source>
        <dbReference type="EMBL" id="KAK7586179.1"/>
    </source>
</evidence>
<keyword evidence="7" id="KW-1185">Reference proteome</keyword>
<evidence type="ECO:0008006" key="8">
    <source>
        <dbReference type="Google" id="ProtNLM"/>
    </source>
</evidence>
<dbReference type="PANTHER" id="PTHR24116">
    <property type="entry name" value="KINASE D-INTERACTING SUBSTRATE OF 220 KDA"/>
    <property type="match status" value="1"/>
</dbReference>
<dbReference type="InterPro" id="IPR036770">
    <property type="entry name" value="Ankyrin_rpt-contain_sf"/>
</dbReference>
<keyword evidence="3" id="KW-0812">Transmembrane</keyword>
<keyword evidence="1" id="KW-0040">ANK repeat</keyword>
<feature type="repeat" description="ANK" evidence="1">
    <location>
        <begin position="206"/>
        <end position="235"/>
    </location>
</feature>
<dbReference type="Pfam" id="PF07693">
    <property type="entry name" value="KAP_NTPase"/>
    <property type="match status" value="1"/>
</dbReference>
<feature type="domain" description="KAP NTPase" evidence="4">
    <location>
        <begin position="441"/>
        <end position="980"/>
    </location>
</feature>
<dbReference type="EMBL" id="JBBCAQ010000027">
    <property type="protein sequence ID" value="KAK7586179.1"/>
    <property type="molecule type" value="Genomic_DNA"/>
</dbReference>
<feature type="repeat" description="ANK" evidence="1">
    <location>
        <begin position="335"/>
        <end position="367"/>
    </location>
</feature>
<keyword evidence="3" id="KW-1133">Transmembrane helix</keyword>
<evidence type="ECO:0000259" key="4">
    <source>
        <dbReference type="Pfam" id="PF07693"/>
    </source>
</evidence>
<feature type="repeat" description="ANK" evidence="1">
    <location>
        <begin position="170"/>
        <end position="202"/>
    </location>
</feature>
<reference evidence="6 7" key="1">
    <citation type="submission" date="2024-03" db="EMBL/GenBank/DDBJ databases">
        <title>Adaptation during the transition from Ophiocordyceps entomopathogen to insect associate is accompanied by gene loss and intensified selection.</title>
        <authorList>
            <person name="Ward C.M."/>
            <person name="Onetto C.A."/>
            <person name="Borneman A.R."/>
        </authorList>
    </citation>
    <scope>NUCLEOTIDE SEQUENCE [LARGE SCALE GENOMIC DNA]</scope>
    <source>
        <strain evidence="6">AWRI1</strain>
        <tissue evidence="6">Single Adult Female</tissue>
    </source>
</reference>
<feature type="repeat" description="ANK" evidence="1">
    <location>
        <begin position="38"/>
        <end position="70"/>
    </location>
</feature>
<dbReference type="SUPFAM" id="SSF48403">
    <property type="entry name" value="Ankyrin repeat"/>
    <property type="match status" value="1"/>
</dbReference>
<feature type="compositionally biased region" description="Polar residues" evidence="2">
    <location>
        <begin position="888"/>
        <end position="900"/>
    </location>
</feature>
<evidence type="ECO:0000313" key="7">
    <source>
        <dbReference type="Proteomes" id="UP001367676"/>
    </source>
</evidence>
<evidence type="ECO:0000256" key="3">
    <source>
        <dbReference type="SAM" id="Phobius"/>
    </source>
</evidence>
<feature type="transmembrane region" description="Helical" evidence="3">
    <location>
        <begin position="656"/>
        <end position="681"/>
    </location>
</feature>
<dbReference type="Gene3D" id="1.25.40.20">
    <property type="entry name" value="Ankyrin repeat-containing domain"/>
    <property type="match status" value="4"/>
</dbReference>
<feature type="repeat" description="ANK" evidence="1">
    <location>
        <begin position="137"/>
        <end position="169"/>
    </location>
</feature>
<feature type="repeat" description="ANK" evidence="1">
    <location>
        <begin position="269"/>
        <end position="301"/>
    </location>
</feature>
<organism evidence="6 7">
    <name type="scientific">Parthenolecanium corni</name>
    <dbReference type="NCBI Taxonomy" id="536013"/>
    <lineage>
        <taxon>Eukaryota</taxon>
        <taxon>Metazoa</taxon>
        <taxon>Ecdysozoa</taxon>
        <taxon>Arthropoda</taxon>
        <taxon>Hexapoda</taxon>
        <taxon>Insecta</taxon>
        <taxon>Pterygota</taxon>
        <taxon>Neoptera</taxon>
        <taxon>Paraneoptera</taxon>
        <taxon>Hemiptera</taxon>
        <taxon>Sternorrhyncha</taxon>
        <taxon>Coccoidea</taxon>
        <taxon>Coccidae</taxon>
        <taxon>Parthenolecanium</taxon>
    </lineage>
</organism>
<evidence type="ECO:0000256" key="2">
    <source>
        <dbReference type="SAM" id="MobiDB-lite"/>
    </source>
</evidence>
<dbReference type="SUPFAM" id="SSF47769">
    <property type="entry name" value="SAM/Pointed domain"/>
    <property type="match status" value="1"/>
</dbReference>
<dbReference type="PANTHER" id="PTHR24116:SF0">
    <property type="entry name" value="KINASE D-INTERACTING SUBSTRATE OF 220 KDA"/>
    <property type="match status" value="1"/>
</dbReference>
<dbReference type="InterPro" id="IPR013761">
    <property type="entry name" value="SAM/pointed_sf"/>
</dbReference>
<dbReference type="Pfam" id="PF13637">
    <property type="entry name" value="Ank_4"/>
    <property type="match status" value="1"/>
</dbReference>
<dbReference type="Pfam" id="PF12796">
    <property type="entry name" value="Ank_2"/>
    <property type="match status" value="3"/>
</dbReference>
<dbReference type="InterPro" id="IPR057092">
    <property type="entry name" value="SAM_KIDINS220"/>
</dbReference>
<proteinExistence type="predicted"/>
<accession>A0AAN9TED8</accession>
<feature type="transmembrane region" description="Helical" evidence="3">
    <location>
        <begin position="498"/>
        <end position="520"/>
    </location>
</feature>
<dbReference type="GO" id="GO:0030165">
    <property type="term" value="F:PDZ domain binding"/>
    <property type="evidence" value="ECO:0007669"/>
    <property type="project" value="TreeGrafter"/>
</dbReference>
<feature type="transmembrane region" description="Helical" evidence="3">
    <location>
        <begin position="526"/>
        <end position="548"/>
    </location>
</feature>
<dbReference type="InterPro" id="IPR002110">
    <property type="entry name" value="Ankyrin_rpt"/>
</dbReference>
<feature type="transmembrane region" description="Helical" evidence="3">
    <location>
        <begin position="693"/>
        <end position="716"/>
    </location>
</feature>
<dbReference type="InterPro" id="IPR052771">
    <property type="entry name" value="Neurotrophin_sig_adaptor"/>
</dbReference>
<dbReference type="PROSITE" id="PS50297">
    <property type="entry name" value="ANK_REP_REGION"/>
    <property type="match status" value="5"/>
</dbReference>
<evidence type="ECO:0000256" key="1">
    <source>
        <dbReference type="PROSITE-ProRule" id="PRU00023"/>
    </source>
</evidence>
<gene>
    <name evidence="6" type="ORF">V9T40_004055</name>
</gene>
<evidence type="ECO:0000259" key="5">
    <source>
        <dbReference type="Pfam" id="PF23307"/>
    </source>
</evidence>
<feature type="repeat" description="ANK" evidence="1">
    <location>
        <begin position="104"/>
        <end position="136"/>
    </location>
</feature>
<name>A0AAN9TED8_9HEMI</name>
<feature type="repeat" description="ANK" evidence="1">
    <location>
        <begin position="302"/>
        <end position="334"/>
    </location>
</feature>